<dbReference type="AlphaFoldDB" id="A0A9Q0JVH8"/>
<dbReference type="CDD" id="cd16461">
    <property type="entry name" value="RING-H2_EL5-like"/>
    <property type="match status" value="1"/>
</dbReference>
<evidence type="ECO:0000259" key="18">
    <source>
        <dbReference type="PROSITE" id="PS50089"/>
    </source>
</evidence>
<evidence type="ECO:0000256" key="17">
    <source>
        <dbReference type="SAM" id="Phobius"/>
    </source>
</evidence>
<dbReference type="PROSITE" id="PS50089">
    <property type="entry name" value="ZF_RING_2"/>
    <property type="match status" value="1"/>
</dbReference>
<keyword evidence="5" id="KW-0808">Transferase</keyword>
<evidence type="ECO:0000256" key="15">
    <source>
        <dbReference type="PROSITE-ProRule" id="PRU00175"/>
    </source>
</evidence>
<name>A0A9Q0JVH8_9MAGN</name>
<dbReference type="InterPro" id="IPR013083">
    <property type="entry name" value="Znf_RING/FYVE/PHD"/>
</dbReference>
<keyword evidence="8" id="KW-0732">Signal</keyword>
<comment type="caution">
    <text evidence="19">The sequence shown here is derived from an EMBL/GenBank/DDBJ whole genome shotgun (WGS) entry which is preliminary data.</text>
</comment>
<evidence type="ECO:0000256" key="10">
    <source>
        <dbReference type="ARBA" id="ARBA00022786"/>
    </source>
</evidence>
<reference evidence="19" key="1">
    <citation type="journal article" date="2023" name="Plant J.">
        <title>The genome of the king protea, Protea cynaroides.</title>
        <authorList>
            <person name="Chang J."/>
            <person name="Duong T.A."/>
            <person name="Schoeman C."/>
            <person name="Ma X."/>
            <person name="Roodt D."/>
            <person name="Barker N."/>
            <person name="Li Z."/>
            <person name="Van de Peer Y."/>
            <person name="Mizrachi E."/>
        </authorList>
    </citation>
    <scope>NUCLEOTIDE SEQUENCE</scope>
    <source>
        <tissue evidence="19">Young leaves</tissue>
    </source>
</reference>
<evidence type="ECO:0000313" key="20">
    <source>
        <dbReference type="Proteomes" id="UP001141806"/>
    </source>
</evidence>
<keyword evidence="13 17" id="KW-0472">Membrane</keyword>
<evidence type="ECO:0000256" key="11">
    <source>
        <dbReference type="ARBA" id="ARBA00022833"/>
    </source>
</evidence>
<dbReference type="SMART" id="SM00184">
    <property type="entry name" value="RING"/>
    <property type="match status" value="1"/>
</dbReference>
<evidence type="ECO:0000256" key="13">
    <source>
        <dbReference type="ARBA" id="ARBA00023136"/>
    </source>
</evidence>
<dbReference type="EMBL" id="JAMYWD010000012">
    <property type="protein sequence ID" value="KAJ4953326.1"/>
    <property type="molecule type" value="Genomic_DNA"/>
</dbReference>
<comment type="pathway">
    <text evidence="3">Protein modification; protein ubiquitination.</text>
</comment>
<keyword evidence="6 17" id="KW-0812">Transmembrane</keyword>
<dbReference type="EC" id="2.3.2.27" evidence="4"/>
<dbReference type="GO" id="GO:0061630">
    <property type="term" value="F:ubiquitin protein ligase activity"/>
    <property type="evidence" value="ECO:0007669"/>
    <property type="project" value="UniProtKB-EC"/>
</dbReference>
<sequence length="509" mass="57609">MIALELEDLSIPRVVMLRCEVEMTERQKRINSCKLGEMLSFCVPLFFFFFFFFFFFCIDKTQGQSSSSGNVAINDNGNGNGNGNGNMLTGPGLAIVIGVLSIMFAMVFLLLVYAKYCRRAISYDLTTDVANENRFGFGFDFGLGGRSGELRTASSRFSGIDKTVIESLPFFRFSSLKGAREGLECAVCLSKFEDIEILRLVPKCKHAFHIDCVDRWLENHSSCPLCRQKVDPSDLTIFTYSNSLRISSNLVDESNLELFVHREQDNDNKKLGILSSKFSIGSSRRKMERGNEGEELPIKEEQVIINEENDDDRKLLHKFKHMIIVSDVVCKNRWSDVNSSDLMLLNSEMLRVMSSKRFDSSASSSERFTSAMASFDNGSSSNSNDQQIMKIKEEIERKREFESKIKMSHSFSNSNLPLSTSALGSRSEANPINLPGPLVPSGARSVSETSFSRFPADYIAKNRIRQSVHRSGKDERIRKVWIPIARRTVQWFAGREKRSQQQSNYTSNV</sequence>
<dbReference type="Gene3D" id="3.30.40.10">
    <property type="entry name" value="Zinc/RING finger domain, C3HC4 (zinc finger)"/>
    <property type="match status" value="1"/>
</dbReference>
<keyword evidence="9 15" id="KW-0863">Zinc-finger</keyword>
<keyword evidence="10" id="KW-0833">Ubl conjugation pathway</keyword>
<dbReference type="SUPFAM" id="SSF57850">
    <property type="entry name" value="RING/U-box"/>
    <property type="match status" value="1"/>
</dbReference>
<evidence type="ECO:0000256" key="7">
    <source>
        <dbReference type="ARBA" id="ARBA00022723"/>
    </source>
</evidence>
<evidence type="ECO:0000256" key="3">
    <source>
        <dbReference type="ARBA" id="ARBA00004906"/>
    </source>
</evidence>
<evidence type="ECO:0000256" key="8">
    <source>
        <dbReference type="ARBA" id="ARBA00022729"/>
    </source>
</evidence>
<feature type="transmembrane region" description="Helical" evidence="17">
    <location>
        <begin position="92"/>
        <end position="113"/>
    </location>
</feature>
<evidence type="ECO:0000256" key="6">
    <source>
        <dbReference type="ARBA" id="ARBA00022692"/>
    </source>
</evidence>
<dbReference type="OrthoDB" id="8062037at2759"/>
<organism evidence="19 20">
    <name type="scientific">Protea cynaroides</name>
    <dbReference type="NCBI Taxonomy" id="273540"/>
    <lineage>
        <taxon>Eukaryota</taxon>
        <taxon>Viridiplantae</taxon>
        <taxon>Streptophyta</taxon>
        <taxon>Embryophyta</taxon>
        <taxon>Tracheophyta</taxon>
        <taxon>Spermatophyta</taxon>
        <taxon>Magnoliopsida</taxon>
        <taxon>Proteales</taxon>
        <taxon>Proteaceae</taxon>
        <taxon>Protea</taxon>
    </lineage>
</organism>
<dbReference type="FunFam" id="3.30.40.10:FF:000285">
    <property type="entry name" value="RING-H2 finger protein ATL43"/>
    <property type="match status" value="1"/>
</dbReference>
<evidence type="ECO:0000256" key="4">
    <source>
        <dbReference type="ARBA" id="ARBA00012483"/>
    </source>
</evidence>
<comment type="subcellular location">
    <subcellularLocation>
        <location evidence="2">Membrane</location>
        <topology evidence="2">Single-pass membrane protein</topology>
    </subcellularLocation>
</comment>
<keyword evidence="11" id="KW-0862">Zinc</keyword>
<evidence type="ECO:0000256" key="14">
    <source>
        <dbReference type="ARBA" id="ARBA00024209"/>
    </source>
</evidence>
<proteinExistence type="inferred from homology"/>
<dbReference type="Proteomes" id="UP001141806">
    <property type="component" value="Unassembled WGS sequence"/>
</dbReference>
<evidence type="ECO:0000256" key="16">
    <source>
        <dbReference type="SAM" id="MobiDB-lite"/>
    </source>
</evidence>
<dbReference type="GO" id="GO:0016020">
    <property type="term" value="C:membrane"/>
    <property type="evidence" value="ECO:0007669"/>
    <property type="project" value="UniProtKB-SubCell"/>
</dbReference>
<keyword evidence="12 17" id="KW-1133">Transmembrane helix</keyword>
<keyword evidence="7" id="KW-0479">Metal-binding</keyword>
<evidence type="ECO:0000256" key="1">
    <source>
        <dbReference type="ARBA" id="ARBA00000900"/>
    </source>
</evidence>
<dbReference type="Pfam" id="PF13639">
    <property type="entry name" value="zf-RING_2"/>
    <property type="match status" value="1"/>
</dbReference>
<evidence type="ECO:0000256" key="2">
    <source>
        <dbReference type="ARBA" id="ARBA00004167"/>
    </source>
</evidence>
<gene>
    <name evidence="19" type="ORF">NE237_030158</name>
</gene>
<evidence type="ECO:0000256" key="5">
    <source>
        <dbReference type="ARBA" id="ARBA00022679"/>
    </source>
</evidence>
<evidence type="ECO:0000256" key="9">
    <source>
        <dbReference type="ARBA" id="ARBA00022771"/>
    </source>
</evidence>
<dbReference type="GO" id="GO:0008270">
    <property type="term" value="F:zinc ion binding"/>
    <property type="evidence" value="ECO:0007669"/>
    <property type="project" value="UniProtKB-KW"/>
</dbReference>
<accession>A0A9Q0JVH8</accession>
<feature type="transmembrane region" description="Helical" evidence="17">
    <location>
        <begin position="35"/>
        <end position="56"/>
    </location>
</feature>
<keyword evidence="20" id="KW-1185">Reference proteome</keyword>
<feature type="domain" description="RING-type" evidence="18">
    <location>
        <begin position="185"/>
        <end position="227"/>
    </location>
</feature>
<protein>
    <recommendedName>
        <fullName evidence="4">RING-type E3 ubiquitin transferase</fullName>
        <ecNumber evidence="4">2.3.2.27</ecNumber>
    </recommendedName>
</protein>
<dbReference type="PANTHER" id="PTHR46539">
    <property type="entry name" value="E3 UBIQUITIN-PROTEIN LIGASE ATL42"/>
    <property type="match status" value="1"/>
</dbReference>
<evidence type="ECO:0000256" key="12">
    <source>
        <dbReference type="ARBA" id="ARBA00022989"/>
    </source>
</evidence>
<evidence type="ECO:0000313" key="19">
    <source>
        <dbReference type="EMBL" id="KAJ4953326.1"/>
    </source>
</evidence>
<comment type="catalytic activity">
    <reaction evidence="1">
        <text>S-ubiquitinyl-[E2 ubiquitin-conjugating enzyme]-L-cysteine + [acceptor protein]-L-lysine = [E2 ubiquitin-conjugating enzyme]-L-cysteine + N(6)-ubiquitinyl-[acceptor protein]-L-lysine.</text>
        <dbReference type="EC" id="2.3.2.27"/>
    </reaction>
</comment>
<dbReference type="InterPro" id="IPR001841">
    <property type="entry name" value="Znf_RING"/>
</dbReference>
<dbReference type="PANTHER" id="PTHR46539:SF1">
    <property type="entry name" value="E3 UBIQUITIN-PROTEIN LIGASE ATL42"/>
    <property type="match status" value="1"/>
</dbReference>
<comment type="similarity">
    <text evidence="14">Belongs to the RING-type zinc finger family. ATL subfamily.</text>
</comment>
<feature type="region of interest" description="Disordered" evidence="16">
    <location>
        <begin position="422"/>
        <end position="441"/>
    </location>
</feature>